<dbReference type="FunFam" id="3.40.50.300:FF:000424">
    <property type="entry name" value="Structural maintenance of chromosomes 3"/>
    <property type="match status" value="1"/>
</dbReference>
<evidence type="ECO:0000256" key="1">
    <source>
        <dbReference type="ARBA" id="ARBA00004123"/>
    </source>
</evidence>
<accession>A0A3M6WEW7</accession>
<dbReference type="EMBL" id="QWIJ01001003">
    <property type="protein sequence ID" value="RMX77112.1"/>
    <property type="molecule type" value="Genomic_DNA"/>
</dbReference>
<feature type="compositionally biased region" description="Basic and acidic residues" evidence="10">
    <location>
        <begin position="247"/>
        <end position="270"/>
    </location>
</feature>
<dbReference type="AlphaFoldDB" id="A0A3M6WEW7"/>
<dbReference type="GO" id="GO:0007059">
    <property type="term" value="P:chromosome segregation"/>
    <property type="evidence" value="ECO:0007669"/>
    <property type="project" value="UniProtKB-ARBA"/>
</dbReference>
<comment type="subcellular location">
    <subcellularLocation>
        <location evidence="1 8">Nucleus</location>
    </subcellularLocation>
</comment>
<dbReference type="GO" id="GO:0051301">
    <property type="term" value="P:cell division"/>
    <property type="evidence" value="ECO:0007669"/>
    <property type="project" value="UniProtKB-KW"/>
</dbReference>
<dbReference type="SUPFAM" id="SSF75553">
    <property type="entry name" value="Smc hinge domain"/>
    <property type="match status" value="1"/>
</dbReference>
<dbReference type="CDD" id="cd03272">
    <property type="entry name" value="ABC_SMC3_euk"/>
    <property type="match status" value="1"/>
</dbReference>
<dbReference type="Pfam" id="PF06470">
    <property type="entry name" value="SMC_hinge"/>
    <property type="match status" value="1"/>
</dbReference>
<feature type="region of interest" description="Disordered" evidence="10">
    <location>
        <begin position="738"/>
        <end position="759"/>
    </location>
</feature>
<feature type="region of interest" description="Disordered" evidence="10">
    <location>
        <begin position="646"/>
        <end position="672"/>
    </location>
</feature>
<dbReference type="GO" id="GO:0051276">
    <property type="term" value="P:chromosome organization"/>
    <property type="evidence" value="ECO:0007669"/>
    <property type="project" value="InterPro"/>
</dbReference>
<dbReference type="Gene3D" id="3.40.50.300">
    <property type="entry name" value="P-loop containing nucleotide triphosphate hydrolases"/>
    <property type="match status" value="2"/>
</dbReference>
<feature type="coiled-coil region" evidence="9">
    <location>
        <begin position="984"/>
        <end position="1011"/>
    </location>
</feature>
<dbReference type="GO" id="GO:0005694">
    <property type="term" value="C:chromosome"/>
    <property type="evidence" value="ECO:0007669"/>
    <property type="project" value="InterPro"/>
</dbReference>
<reference evidence="12 13" key="1">
    <citation type="journal article" date="2018" name="BMC Genomics">
        <title>Genomic evidence for intraspecific hybridization in a clonal and extremely halotolerant yeast.</title>
        <authorList>
            <person name="Gostincar C."/>
            <person name="Stajich J.E."/>
            <person name="Zupancic J."/>
            <person name="Zalar P."/>
            <person name="Gunde-Cimerman N."/>
        </authorList>
    </citation>
    <scope>NUCLEOTIDE SEQUENCE [LARGE SCALE GENOMIC DNA]</scope>
    <source>
        <strain evidence="12 13">EXF-6656</strain>
    </source>
</reference>
<dbReference type="VEuPathDB" id="FungiDB:BTJ68_04457"/>
<dbReference type="GO" id="GO:0016887">
    <property type="term" value="F:ATP hydrolysis activity"/>
    <property type="evidence" value="ECO:0007669"/>
    <property type="project" value="InterPro"/>
</dbReference>
<evidence type="ECO:0000256" key="4">
    <source>
        <dbReference type="ARBA" id="ARBA00022776"/>
    </source>
</evidence>
<dbReference type="PIRSF" id="PIRSF005719">
    <property type="entry name" value="SMC"/>
    <property type="match status" value="1"/>
</dbReference>
<keyword evidence="3" id="KW-0132">Cell division</keyword>
<feature type="coiled-coil region" evidence="9">
    <location>
        <begin position="453"/>
        <end position="508"/>
    </location>
</feature>
<evidence type="ECO:0000256" key="6">
    <source>
        <dbReference type="ARBA" id="ARBA00023242"/>
    </source>
</evidence>
<dbReference type="InterPro" id="IPR041741">
    <property type="entry name" value="SMC3_ABC_euk"/>
</dbReference>
<comment type="similarity">
    <text evidence="2">Belongs to the SMC family. SMC3 subfamily.</text>
</comment>
<dbReference type="InterPro" id="IPR003395">
    <property type="entry name" value="RecF/RecN/SMC_N"/>
</dbReference>
<evidence type="ECO:0000256" key="10">
    <source>
        <dbReference type="SAM" id="MobiDB-lite"/>
    </source>
</evidence>
<feature type="domain" description="SMC hinge" evidence="11">
    <location>
        <begin position="527"/>
        <end position="639"/>
    </location>
</feature>
<dbReference type="Gene3D" id="1.20.1060.20">
    <property type="match status" value="1"/>
</dbReference>
<feature type="coiled-coil region" evidence="9">
    <location>
        <begin position="858"/>
        <end position="927"/>
    </location>
</feature>
<feature type="region of interest" description="Disordered" evidence="10">
    <location>
        <begin position="247"/>
        <end position="275"/>
    </location>
</feature>
<dbReference type="Pfam" id="PF02463">
    <property type="entry name" value="SMC_N"/>
    <property type="match status" value="1"/>
</dbReference>
<feature type="compositionally biased region" description="Basic and acidic residues" evidence="10">
    <location>
        <begin position="1060"/>
        <end position="1070"/>
    </location>
</feature>
<evidence type="ECO:0000313" key="13">
    <source>
        <dbReference type="Proteomes" id="UP000281245"/>
    </source>
</evidence>
<protein>
    <recommendedName>
        <fullName evidence="8">Structural maintenance of chromosomes protein</fullName>
    </recommendedName>
</protein>
<dbReference type="SMART" id="SM00968">
    <property type="entry name" value="SMC_hinge"/>
    <property type="match status" value="1"/>
</dbReference>
<dbReference type="SUPFAM" id="SSF52540">
    <property type="entry name" value="P-loop containing nucleoside triphosphate hydrolases"/>
    <property type="match status" value="1"/>
</dbReference>
<name>A0A3M6WEW7_HORWE</name>
<dbReference type="InterPro" id="IPR027417">
    <property type="entry name" value="P-loop_NTPase"/>
</dbReference>
<dbReference type="InterPro" id="IPR024704">
    <property type="entry name" value="SMC"/>
</dbReference>
<keyword evidence="5 9" id="KW-0175">Coiled coil</keyword>
<keyword evidence="6 8" id="KW-0539">Nucleus</keyword>
<dbReference type="GO" id="GO:0005634">
    <property type="term" value="C:nucleus"/>
    <property type="evidence" value="ECO:0007669"/>
    <property type="project" value="UniProtKB-SubCell"/>
</dbReference>
<keyword evidence="4" id="KW-0498">Mitosis</keyword>
<comment type="caution">
    <text evidence="12">The sequence shown here is derived from an EMBL/GenBank/DDBJ whole genome shotgun (WGS) entry which is preliminary data.</text>
</comment>
<dbReference type="PANTHER" id="PTHR43977">
    <property type="entry name" value="STRUCTURAL MAINTENANCE OF CHROMOSOMES PROTEIN 3"/>
    <property type="match status" value="1"/>
</dbReference>
<dbReference type="Proteomes" id="UP000281245">
    <property type="component" value="Unassembled WGS sequence"/>
</dbReference>
<evidence type="ECO:0000256" key="3">
    <source>
        <dbReference type="ARBA" id="ARBA00022618"/>
    </source>
</evidence>
<evidence type="ECO:0000256" key="2">
    <source>
        <dbReference type="ARBA" id="ARBA00005917"/>
    </source>
</evidence>
<dbReference type="InterPro" id="IPR010935">
    <property type="entry name" value="SMC_hinge"/>
</dbReference>
<keyword evidence="7" id="KW-0131">Cell cycle</keyword>
<evidence type="ECO:0000256" key="9">
    <source>
        <dbReference type="SAM" id="Coils"/>
    </source>
</evidence>
<proteinExistence type="inferred from homology"/>
<dbReference type="FunFam" id="3.40.50.300:FF:000370">
    <property type="entry name" value="Structural maintenance of chromosomes 3"/>
    <property type="match status" value="1"/>
</dbReference>
<dbReference type="Gene3D" id="3.30.70.1620">
    <property type="match status" value="1"/>
</dbReference>
<evidence type="ECO:0000256" key="8">
    <source>
        <dbReference type="PIRNR" id="PIRNR005719"/>
    </source>
</evidence>
<dbReference type="InterPro" id="IPR036277">
    <property type="entry name" value="SMC_hinge_sf"/>
</dbReference>
<gene>
    <name evidence="12" type="ORF">D0869_10126</name>
</gene>
<dbReference type="GO" id="GO:0005524">
    <property type="term" value="F:ATP binding"/>
    <property type="evidence" value="ECO:0007669"/>
    <property type="project" value="InterPro"/>
</dbReference>
<dbReference type="OrthoDB" id="431497at2759"/>
<evidence type="ECO:0000256" key="5">
    <source>
        <dbReference type="ARBA" id="ARBA00023054"/>
    </source>
</evidence>
<sequence length="1214" mass="138780">MSAATMFIKQITIQGFKSYKDQTIIEPFSPKHNVIVGRNGSGKSNFFAAIRFVLSDQYTQMGREERANLLHEGTGSAVMSAYVEVTFDNHDQRFPTDTPEVVLRRTIGQKKDEYSLNRKNTTKNEVMNMLETAGFSRSNPYYIVPQGRITAITNMQDPARLEILKNVAGTTVYDQRRAESRKIMDETEHKRSKIDELLEHIRGRLDELEEEKEELCAFQEKDRERRCLEFTIHNKDKEALDEALERLEEDREGGVDQTDEDRAMLDRSQDETEQIDSEISELQTQIKLLSEEKAQLEDERKTEAKKKAKVELDVQSMLENQNTAQQARNQHDSDLRDVKAQIEQREAELAQLLPEYNAKLEQERALKQQAHDAEATCQRLYAKQGRQAQFRTKKDRDTFLRNEINDVNVALATRKAVTIQTTEEITELENQIGKLGADIAERRARIDNRGDEQQNISAQVTNAKEERDRLQDQRKELWREEARLDSVIENAKQELDKAEKFLSTMMDQNTNRGINAVRRIVRHHKIEGAYGTLGELFDFSDKYKTAIEVTAGTSLFHFVVDTDETATRILQILQKEEAGRVTFMPLNRLKPKPANIPKASDAVHLVTKLRYDEKFEQAFQQVFGKTIVCPNLQVASQYARSHGVTAITPDGDRSDKKGALTGGYHDSRKSRTDGLKRLVKAREEYDGHSGRKQEIARELQSLDQKITKAMSDLIKIEQTRMQMEGNYGPLREEVRRREAELNQRRDEMDRKRRSRENVESLVRDLGNQLEGYQAELGSDFKKALTNEEERQLEQLSAQLPELRKQFGEASSQRSELEARKSAIDVELKENLRLRLDHLLSMDLEEGGSVGDSGSNTRLKERQRDLNRVSKALDGLNQKLAENKTAAEEAKQQLQQVDDMRTNKARQIEELTRAIRNHQKSVEKGAQKRAAIKARLDEVGTQIRNLGVLPDAAFKSPYNNMAANVATARLHKVQDALKKYGGRVNKKAFEQFAQFERQREILESRRKELGESDGSIRELIEVLDQRKDEAIERTFRQVSREFARIFEKLVPAGKGRLVIQRRSDRQARQAEDSEDEQDQAERPGGGVENYTGVGISVSFNSKHDEQQRIQQLSGGQKSLCALALVFAIQASDPAPFYLFDEIDANLDAQYRTAVAEMLKESAETGQFICTTFRPEMLHVADKVYGVSFMNKASTIDVVSREDALDFIEGQIAGGK</sequence>
<evidence type="ECO:0000313" key="12">
    <source>
        <dbReference type="EMBL" id="RMX77112.1"/>
    </source>
</evidence>
<evidence type="ECO:0000256" key="7">
    <source>
        <dbReference type="ARBA" id="ARBA00023306"/>
    </source>
</evidence>
<evidence type="ECO:0000259" key="11">
    <source>
        <dbReference type="SMART" id="SM00968"/>
    </source>
</evidence>
<feature type="region of interest" description="Disordered" evidence="10">
    <location>
        <begin position="1059"/>
        <end position="1088"/>
    </location>
</feature>
<organism evidence="12 13">
    <name type="scientific">Hortaea werneckii</name>
    <name type="common">Black yeast</name>
    <name type="synonym">Cladosporium werneckii</name>
    <dbReference type="NCBI Taxonomy" id="91943"/>
    <lineage>
        <taxon>Eukaryota</taxon>
        <taxon>Fungi</taxon>
        <taxon>Dikarya</taxon>
        <taxon>Ascomycota</taxon>
        <taxon>Pezizomycotina</taxon>
        <taxon>Dothideomycetes</taxon>
        <taxon>Dothideomycetidae</taxon>
        <taxon>Mycosphaerellales</taxon>
        <taxon>Teratosphaeriaceae</taxon>
        <taxon>Hortaea</taxon>
    </lineage>
</organism>